<dbReference type="AlphaFoldDB" id="A0A0C2W8J8"/>
<protein>
    <submittedName>
        <fullName evidence="8">Uncharacterized protein</fullName>
    </submittedName>
</protein>
<feature type="coiled-coil region" evidence="7">
    <location>
        <begin position="27"/>
        <end position="98"/>
    </location>
</feature>
<proteinExistence type="inferred from homology"/>
<keyword evidence="3" id="KW-0813">Transport</keyword>
<comment type="similarity">
    <text evidence="2">Belongs to the SNF7 family.</text>
</comment>
<organism evidence="8 9">
    <name type="scientific">Serendipita vermifera MAFF 305830</name>
    <dbReference type="NCBI Taxonomy" id="933852"/>
    <lineage>
        <taxon>Eukaryota</taxon>
        <taxon>Fungi</taxon>
        <taxon>Dikarya</taxon>
        <taxon>Basidiomycota</taxon>
        <taxon>Agaricomycotina</taxon>
        <taxon>Agaricomycetes</taxon>
        <taxon>Sebacinales</taxon>
        <taxon>Serendipitaceae</taxon>
        <taxon>Serendipita</taxon>
    </lineage>
</organism>
<comment type="subcellular location">
    <subcellularLocation>
        <location evidence="1">Endosome membrane</location>
    </subcellularLocation>
</comment>
<keyword evidence="4" id="KW-0967">Endosome</keyword>
<reference evidence="8 9" key="1">
    <citation type="submission" date="2014-04" db="EMBL/GenBank/DDBJ databases">
        <authorList>
            <consortium name="DOE Joint Genome Institute"/>
            <person name="Kuo A."/>
            <person name="Zuccaro A."/>
            <person name="Kohler A."/>
            <person name="Nagy L.G."/>
            <person name="Floudas D."/>
            <person name="Copeland A."/>
            <person name="Barry K.W."/>
            <person name="Cichocki N."/>
            <person name="Veneault-Fourrey C."/>
            <person name="LaButti K."/>
            <person name="Lindquist E.A."/>
            <person name="Lipzen A."/>
            <person name="Lundell T."/>
            <person name="Morin E."/>
            <person name="Murat C."/>
            <person name="Sun H."/>
            <person name="Tunlid A."/>
            <person name="Henrissat B."/>
            <person name="Grigoriev I.V."/>
            <person name="Hibbett D.S."/>
            <person name="Martin F."/>
            <person name="Nordberg H.P."/>
            <person name="Cantor M.N."/>
            <person name="Hua S.X."/>
        </authorList>
    </citation>
    <scope>NUCLEOTIDE SEQUENCE [LARGE SCALE GENOMIC DNA]</scope>
    <source>
        <strain evidence="8 9">MAFF 305830</strain>
    </source>
</reference>
<dbReference type="Pfam" id="PF03357">
    <property type="entry name" value="Snf7"/>
    <property type="match status" value="1"/>
</dbReference>
<evidence type="ECO:0000256" key="6">
    <source>
        <dbReference type="ARBA" id="ARBA00023136"/>
    </source>
</evidence>
<keyword evidence="9" id="KW-1185">Reference proteome</keyword>
<dbReference type="PANTHER" id="PTHR22761">
    <property type="entry name" value="CHARGED MULTIVESICULAR BODY PROTEIN"/>
    <property type="match status" value="1"/>
</dbReference>
<dbReference type="GO" id="GO:0005771">
    <property type="term" value="C:multivesicular body"/>
    <property type="evidence" value="ECO:0007669"/>
    <property type="project" value="TreeGrafter"/>
</dbReference>
<reference evidence="9" key="2">
    <citation type="submission" date="2015-01" db="EMBL/GenBank/DDBJ databases">
        <title>Evolutionary Origins and Diversification of the Mycorrhizal Mutualists.</title>
        <authorList>
            <consortium name="DOE Joint Genome Institute"/>
            <consortium name="Mycorrhizal Genomics Consortium"/>
            <person name="Kohler A."/>
            <person name="Kuo A."/>
            <person name="Nagy L.G."/>
            <person name="Floudas D."/>
            <person name="Copeland A."/>
            <person name="Barry K.W."/>
            <person name="Cichocki N."/>
            <person name="Veneault-Fourrey C."/>
            <person name="LaButti K."/>
            <person name="Lindquist E.A."/>
            <person name="Lipzen A."/>
            <person name="Lundell T."/>
            <person name="Morin E."/>
            <person name="Murat C."/>
            <person name="Riley R."/>
            <person name="Ohm R."/>
            <person name="Sun H."/>
            <person name="Tunlid A."/>
            <person name="Henrissat B."/>
            <person name="Grigoriev I.V."/>
            <person name="Hibbett D.S."/>
            <person name="Martin F."/>
        </authorList>
    </citation>
    <scope>NUCLEOTIDE SEQUENCE [LARGE SCALE GENOMIC DNA]</scope>
    <source>
        <strain evidence="9">MAFF 305830</strain>
    </source>
</reference>
<dbReference type="Proteomes" id="UP000054097">
    <property type="component" value="Unassembled WGS sequence"/>
</dbReference>
<dbReference type="Gene3D" id="1.10.287.1060">
    <property type="entry name" value="ESAT-6-like"/>
    <property type="match status" value="1"/>
</dbReference>
<evidence type="ECO:0000256" key="4">
    <source>
        <dbReference type="ARBA" id="ARBA00022753"/>
    </source>
</evidence>
<evidence type="ECO:0000256" key="2">
    <source>
        <dbReference type="ARBA" id="ARBA00006190"/>
    </source>
</evidence>
<keyword evidence="6" id="KW-0472">Membrane</keyword>
<dbReference type="STRING" id="933852.A0A0C2W8J8"/>
<gene>
    <name evidence="8" type="ORF">M408DRAFT_332795</name>
</gene>
<name>A0A0C2W8J8_SERVB</name>
<keyword evidence="7" id="KW-0175">Coiled coil</keyword>
<evidence type="ECO:0000256" key="5">
    <source>
        <dbReference type="ARBA" id="ARBA00022927"/>
    </source>
</evidence>
<dbReference type="GO" id="GO:0032511">
    <property type="term" value="P:late endosome to vacuole transport via multivesicular body sorting pathway"/>
    <property type="evidence" value="ECO:0007669"/>
    <property type="project" value="TreeGrafter"/>
</dbReference>
<dbReference type="GO" id="GO:0000815">
    <property type="term" value="C:ESCRT III complex"/>
    <property type="evidence" value="ECO:0007669"/>
    <property type="project" value="TreeGrafter"/>
</dbReference>
<dbReference type="EMBL" id="KN824349">
    <property type="protein sequence ID" value="KIM22753.1"/>
    <property type="molecule type" value="Genomic_DNA"/>
</dbReference>
<dbReference type="HOGENOM" id="CLU_086201_0_1_1"/>
<accession>A0A0C2W8J8</accession>
<evidence type="ECO:0000256" key="3">
    <source>
        <dbReference type="ARBA" id="ARBA00022448"/>
    </source>
</evidence>
<evidence type="ECO:0000256" key="7">
    <source>
        <dbReference type="SAM" id="Coils"/>
    </source>
</evidence>
<sequence length="214" mass="24308">MASLISSLFGYSKMPKITKQDKAILDMKHQRDNLKRYQKRIQVILDQEEQLAKDALRKGEKEKARRALRRRKYQESLLQQTDGQLEQLEQLVANVEFALIEASVLHGLKQGNEVLARIHEEMSIENVEKLMSETREAIAYQQEIDEMLSTRMNADEEEEVLKELAALQEELAPTIKLPEVPNTPPVVVKVGGEIPAEVTAVRQPVEEGRVALAA</sequence>
<dbReference type="InterPro" id="IPR005024">
    <property type="entry name" value="Snf7_fam"/>
</dbReference>
<dbReference type="GO" id="GO:0015031">
    <property type="term" value="P:protein transport"/>
    <property type="evidence" value="ECO:0007669"/>
    <property type="project" value="UniProtKB-KW"/>
</dbReference>
<evidence type="ECO:0000256" key="1">
    <source>
        <dbReference type="ARBA" id="ARBA00004608"/>
    </source>
</evidence>
<evidence type="ECO:0000313" key="8">
    <source>
        <dbReference type="EMBL" id="KIM22753.1"/>
    </source>
</evidence>
<dbReference type="GO" id="GO:0006900">
    <property type="term" value="P:vesicle budding from membrane"/>
    <property type="evidence" value="ECO:0007669"/>
    <property type="project" value="TreeGrafter"/>
</dbReference>
<keyword evidence="5" id="KW-0653">Protein transport</keyword>
<dbReference type="OrthoDB" id="441172at2759"/>
<dbReference type="PANTHER" id="PTHR22761:SF5">
    <property type="entry name" value="CHARGED MULTIVESICULAR BODY PROTEIN 6"/>
    <property type="match status" value="1"/>
</dbReference>
<evidence type="ECO:0000313" key="9">
    <source>
        <dbReference type="Proteomes" id="UP000054097"/>
    </source>
</evidence>